<evidence type="ECO:0000313" key="2">
    <source>
        <dbReference type="Proteomes" id="UP000240317"/>
    </source>
</evidence>
<dbReference type="OrthoDB" id="53198at2"/>
<reference evidence="1 2" key="1">
    <citation type="submission" date="2018-03" db="EMBL/GenBank/DDBJ databases">
        <title>Draft genome of Deinococcus sp. OD32.</title>
        <authorList>
            <person name="Wang X.-P."/>
            <person name="Du Z.-J."/>
        </authorList>
    </citation>
    <scope>NUCLEOTIDE SEQUENCE [LARGE SCALE GENOMIC DNA]</scope>
    <source>
        <strain evidence="1 2">OD32</strain>
    </source>
</reference>
<protein>
    <recommendedName>
        <fullName evidence="3">Bacterial Ig domain-containing protein</fullName>
    </recommendedName>
</protein>
<evidence type="ECO:0000313" key="1">
    <source>
        <dbReference type="EMBL" id="PTA66840.1"/>
    </source>
</evidence>
<evidence type="ECO:0008006" key="3">
    <source>
        <dbReference type="Google" id="ProtNLM"/>
    </source>
</evidence>
<keyword evidence="2" id="KW-1185">Reference proteome</keyword>
<name>A0A2T3W4M0_9DEIO</name>
<dbReference type="NCBIfam" id="NF033510">
    <property type="entry name" value="Ca_tandemer"/>
    <property type="match status" value="2"/>
</dbReference>
<dbReference type="EMBL" id="PYSV01000019">
    <property type="protein sequence ID" value="PTA66840.1"/>
    <property type="molecule type" value="Genomic_DNA"/>
</dbReference>
<accession>A0A2T3W4M0</accession>
<dbReference type="Proteomes" id="UP000240317">
    <property type="component" value="Unassembled WGS sequence"/>
</dbReference>
<gene>
    <name evidence="1" type="ORF">C8263_16010</name>
</gene>
<organism evidence="1 2">
    <name type="scientific">Deinococcus arcticus</name>
    <dbReference type="NCBI Taxonomy" id="2136176"/>
    <lineage>
        <taxon>Bacteria</taxon>
        <taxon>Thermotogati</taxon>
        <taxon>Deinococcota</taxon>
        <taxon>Deinococci</taxon>
        <taxon>Deinococcales</taxon>
        <taxon>Deinococcaceae</taxon>
        <taxon>Deinococcus</taxon>
    </lineage>
</organism>
<proteinExistence type="predicted"/>
<dbReference type="AlphaFoldDB" id="A0A2T3W4M0"/>
<dbReference type="RefSeq" id="WP_107139145.1">
    <property type="nucleotide sequence ID" value="NZ_PYSV01000019.1"/>
</dbReference>
<sequence>MVTEGLGTFFEAGVSALARVVGADSALVRRVLAAGLPRQLDALADQATGAEGRAHLLEAVNTLPAFGSVEAALNESGGAQNLEQAGELLTPPLLGEQAAAVHRQTVQDTGAAPELVTRVLALALPLLLSRMGQLGLNAQNAPEWLGGLRGQPLLLSSLGAAAVAGATAVSPPPGAAPNLTAPDPHLPAAQPDTTTTTVIRPTEPVPPAPVVTTHQRTRRRRPWWPWALLLLLLTLGGCWLLQRPSGQETAPAPSVGTDSASPVTGAATALAFTFPAAGETVAPGPLTVRGTGPAGAQVSVRSGEQEVATATVNAEGGWEAEVPDLAAGPQTLVAQTADPEGRAELNVTVDEAAPVTGEAPAEPVTPGQFSITEPAANASVPAGAVTLRGTGQAGQTLEVREGDTSLGSVQVGDDGAWSFVVPSPAAGAQTYTIQTPAGETLGTVAVTVAALATGAREQRCTETFTLSISDGQQVREPFRFGGVGEGQGYSVTVRRGDRPIGRKNIPLDATCGWSYQSRPGPGAITYEVRPLGLPDAEPLRTINLTVR</sequence>
<comment type="caution">
    <text evidence="1">The sequence shown here is derived from an EMBL/GenBank/DDBJ whole genome shotgun (WGS) entry which is preliminary data.</text>
</comment>
<dbReference type="InterPro" id="IPR009282">
    <property type="entry name" value="DUF937"/>
</dbReference>
<dbReference type="InterPro" id="IPR013783">
    <property type="entry name" value="Ig-like_fold"/>
</dbReference>
<dbReference type="Gene3D" id="2.60.40.10">
    <property type="entry name" value="Immunoglobulins"/>
    <property type="match status" value="2"/>
</dbReference>
<dbReference type="Pfam" id="PF06078">
    <property type="entry name" value="DUF937"/>
    <property type="match status" value="1"/>
</dbReference>